<organism evidence="5 6">
    <name type="scientific">Helianthus annuus</name>
    <name type="common">Common sunflower</name>
    <dbReference type="NCBI Taxonomy" id="4232"/>
    <lineage>
        <taxon>Eukaryota</taxon>
        <taxon>Viridiplantae</taxon>
        <taxon>Streptophyta</taxon>
        <taxon>Embryophyta</taxon>
        <taxon>Tracheophyta</taxon>
        <taxon>Spermatophyta</taxon>
        <taxon>Magnoliopsida</taxon>
        <taxon>eudicotyledons</taxon>
        <taxon>Gunneridae</taxon>
        <taxon>Pentapetalae</taxon>
        <taxon>asterids</taxon>
        <taxon>campanulids</taxon>
        <taxon>Asterales</taxon>
        <taxon>Asteraceae</taxon>
        <taxon>Asteroideae</taxon>
        <taxon>Heliantheae alliance</taxon>
        <taxon>Heliantheae</taxon>
        <taxon>Helianthus</taxon>
    </lineage>
</organism>
<proteinExistence type="predicted"/>
<evidence type="ECO:0000313" key="4">
    <source>
        <dbReference type="EMBL" id="KAF5817281.1"/>
    </source>
</evidence>
<dbReference type="Gramene" id="mRNA:HanXRQr2_Chr02g0051131">
    <property type="protein sequence ID" value="mRNA:HanXRQr2_Chr02g0051131"/>
    <property type="gene ID" value="HanXRQr2_Chr02g0051131"/>
</dbReference>
<evidence type="ECO:0000259" key="3">
    <source>
        <dbReference type="Pfam" id="PF16900"/>
    </source>
</evidence>
<evidence type="ECO:0000313" key="5">
    <source>
        <dbReference type="EMBL" id="OTG33269.1"/>
    </source>
</evidence>
<reference evidence="5" key="2">
    <citation type="submission" date="2017-02" db="EMBL/GenBank/DDBJ databases">
        <title>Sunflower complete genome.</title>
        <authorList>
            <person name="Langlade N."/>
            <person name="Munos S."/>
        </authorList>
    </citation>
    <scope>NUCLEOTIDE SEQUENCE [LARGE SCALE GENOMIC DNA]</scope>
    <source>
        <tissue evidence="5">Leaves</tissue>
    </source>
</reference>
<dbReference type="PANTHER" id="PTHR47165:SF4">
    <property type="entry name" value="OS03G0429900 PROTEIN"/>
    <property type="match status" value="1"/>
</dbReference>
<dbReference type="PANTHER" id="PTHR47165">
    <property type="entry name" value="OS03G0429900 PROTEIN"/>
    <property type="match status" value="1"/>
</dbReference>
<feature type="domain" description="Replication protein A 70 kDa DNA-binding subunit B/D first OB fold" evidence="2">
    <location>
        <begin position="2"/>
        <end position="64"/>
    </location>
</feature>
<dbReference type="Proteomes" id="UP000215914">
    <property type="component" value="Chromosome 2"/>
</dbReference>
<evidence type="ECO:0000256" key="1">
    <source>
        <dbReference type="ARBA" id="ARBA00023125"/>
    </source>
</evidence>
<feature type="domain" description="Replication protein A OB" evidence="3">
    <location>
        <begin position="95"/>
        <end position="164"/>
    </location>
</feature>
<accession>A0A251VDC7</accession>
<gene>
    <name evidence="5" type="ORF">HannXRQ_Chr02g0032831</name>
    <name evidence="4" type="ORF">HanXRQr2_Chr02g0051131</name>
</gene>
<dbReference type="GO" id="GO:0003677">
    <property type="term" value="F:DNA binding"/>
    <property type="evidence" value="ECO:0007669"/>
    <property type="project" value="UniProtKB-KW"/>
</dbReference>
<dbReference type="STRING" id="4232.A0A251VDC7"/>
<dbReference type="EMBL" id="MNCJ02000317">
    <property type="protein sequence ID" value="KAF5817281.1"/>
    <property type="molecule type" value="Genomic_DNA"/>
</dbReference>
<dbReference type="InterPro" id="IPR003871">
    <property type="entry name" value="RFA1B/D_OB_1st"/>
</dbReference>
<keyword evidence="6" id="KW-1185">Reference proteome</keyword>
<protein>
    <submittedName>
        <fullName evidence="4 5">Replication protein A, OB</fullName>
    </submittedName>
</protein>
<dbReference type="Pfam" id="PF02721">
    <property type="entry name" value="DUF223"/>
    <property type="match status" value="1"/>
</dbReference>
<dbReference type="InParanoid" id="A0A251VDC7"/>
<dbReference type="Pfam" id="PF16900">
    <property type="entry name" value="REPA_OB_2"/>
    <property type="match status" value="1"/>
</dbReference>
<dbReference type="SUPFAM" id="SSF50249">
    <property type="entry name" value="Nucleic acid-binding proteins"/>
    <property type="match status" value="1"/>
</dbReference>
<dbReference type="CDD" id="cd04481">
    <property type="entry name" value="RPA1_DBD_B_like"/>
    <property type="match status" value="1"/>
</dbReference>
<dbReference type="EMBL" id="CM007891">
    <property type="protein sequence ID" value="OTG33269.1"/>
    <property type="molecule type" value="Genomic_DNA"/>
</dbReference>
<evidence type="ECO:0000313" key="6">
    <source>
        <dbReference type="Proteomes" id="UP000215914"/>
    </source>
</evidence>
<sequence>MDSKGTKMQAFVLAKNATEYQHLLEEKRCLTIRNPSLGENRQKVKYAHGGLKINLNKNTVVEECHEPIGSEWGFDFTPFSSVVEDPIDDNKLFKSPIDVIGFVVKSFPFEVDMETNNGKNQKKVMFMLEDLHNKKIFVTLWDNHADQLMEYESSNRGENSVVIIIQFGKYKFWGGMILLKKILNFLYCFNFNSCTN</sequence>
<evidence type="ECO:0000259" key="2">
    <source>
        <dbReference type="Pfam" id="PF02721"/>
    </source>
</evidence>
<dbReference type="InterPro" id="IPR012340">
    <property type="entry name" value="NA-bd_OB-fold"/>
</dbReference>
<reference evidence="4" key="3">
    <citation type="submission" date="2020-06" db="EMBL/GenBank/DDBJ databases">
        <title>Helianthus annuus Genome sequencing and assembly Release 2.</title>
        <authorList>
            <person name="Gouzy J."/>
            <person name="Langlade N."/>
            <person name="Munos S."/>
        </authorList>
    </citation>
    <scope>NUCLEOTIDE SEQUENCE</scope>
    <source>
        <tissue evidence="4">Leaves</tissue>
    </source>
</reference>
<reference evidence="4 6" key="1">
    <citation type="journal article" date="2017" name="Nature">
        <title>The sunflower genome provides insights into oil metabolism, flowering and Asterid evolution.</title>
        <authorList>
            <person name="Badouin H."/>
            <person name="Gouzy J."/>
            <person name="Grassa C.J."/>
            <person name="Murat F."/>
            <person name="Staton S.E."/>
            <person name="Cottret L."/>
            <person name="Lelandais-Briere C."/>
            <person name="Owens G.L."/>
            <person name="Carrere S."/>
            <person name="Mayjonade B."/>
            <person name="Legrand L."/>
            <person name="Gill N."/>
            <person name="Kane N.C."/>
            <person name="Bowers J.E."/>
            <person name="Hubner S."/>
            <person name="Bellec A."/>
            <person name="Berard A."/>
            <person name="Berges H."/>
            <person name="Blanchet N."/>
            <person name="Boniface M.C."/>
            <person name="Brunel D."/>
            <person name="Catrice O."/>
            <person name="Chaidir N."/>
            <person name="Claudel C."/>
            <person name="Donnadieu C."/>
            <person name="Faraut T."/>
            <person name="Fievet G."/>
            <person name="Helmstetter N."/>
            <person name="King M."/>
            <person name="Knapp S.J."/>
            <person name="Lai Z."/>
            <person name="Le Paslier M.C."/>
            <person name="Lippi Y."/>
            <person name="Lorenzon L."/>
            <person name="Mandel J.R."/>
            <person name="Marage G."/>
            <person name="Marchand G."/>
            <person name="Marquand E."/>
            <person name="Bret-Mestries E."/>
            <person name="Morien E."/>
            <person name="Nambeesan S."/>
            <person name="Nguyen T."/>
            <person name="Pegot-Espagnet P."/>
            <person name="Pouilly N."/>
            <person name="Raftis F."/>
            <person name="Sallet E."/>
            <person name="Schiex T."/>
            <person name="Thomas J."/>
            <person name="Vandecasteele C."/>
            <person name="Vares D."/>
            <person name="Vear F."/>
            <person name="Vautrin S."/>
            <person name="Crespi M."/>
            <person name="Mangin B."/>
            <person name="Burke J.M."/>
            <person name="Salse J."/>
            <person name="Munos S."/>
            <person name="Vincourt P."/>
            <person name="Rieseberg L.H."/>
            <person name="Langlade N.B."/>
        </authorList>
    </citation>
    <scope>NUCLEOTIDE SEQUENCE [LARGE SCALE GENOMIC DNA]</scope>
    <source>
        <strain evidence="6">cv. SF193</strain>
        <tissue evidence="4">Leaves</tissue>
    </source>
</reference>
<dbReference type="Gene3D" id="2.40.50.140">
    <property type="entry name" value="Nucleic acid-binding proteins"/>
    <property type="match status" value="2"/>
</dbReference>
<dbReference type="InterPro" id="IPR031657">
    <property type="entry name" value="REPA_OB_2"/>
</dbReference>
<keyword evidence="1" id="KW-0238">DNA-binding</keyword>
<dbReference type="AlphaFoldDB" id="A0A251VDC7"/>
<name>A0A251VDC7_HELAN</name>